<dbReference type="RefSeq" id="WP_263048161.1">
    <property type="nucleotide sequence ID" value="NZ_CP106738.1"/>
</dbReference>
<accession>A0ABY6DBV7</accession>
<proteinExistence type="predicted"/>
<gene>
    <name evidence="1" type="ORF">N7U68_02750</name>
</gene>
<evidence type="ECO:0008006" key="3">
    <source>
        <dbReference type="Google" id="ProtNLM"/>
    </source>
</evidence>
<keyword evidence="2" id="KW-1185">Reference proteome</keyword>
<sequence length="356" mass="38187">MDKPTLLIVSVGELGTNVLEAAARSGLFSRIVIAGRNAAKARARANGALIGAGLEGHYPTIVGEQLDVDNPSFVKDIKAINPDFVFTTATLMPWWQVDQSSAPKLPFGGYVSLHLAVMKTFRDRLAEADLDAIWIGASYPDVVNPILCRTGFGPLCGIGNVQEPIPKLLSGLSNRLQVPTDEISVRLVAQHAFEYPVLSDGASADLPPYLLHAEANGNDVTELAREILLEPFPFTFDLFFNRVTASAAIQAFDSFVIPEATAVHLPAPNGLVGGYPVTVQNNEIKLDLHPAWSEADAIDTNLRSLPCEGIEAIEADGSVTFTEVTQAAFAKLVGKPIERVTIHTAAEQAQEILKAL</sequence>
<dbReference type="Proteomes" id="UP001064087">
    <property type="component" value="Chromosome"/>
</dbReference>
<reference evidence="1" key="1">
    <citation type="submission" date="2022-10" db="EMBL/GenBank/DDBJ databases">
        <title>Roseovarius pelagicus sp. nov., isolated from Arctic seawater.</title>
        <authorList>
            <person name="Hong Y.W."/>
            <person name="Hwang C.Y."/>
        </authorList>
    </citation>
    <scope>NUCLEOTIDE SEQUENCE</scope>
    <source>
        <strain evidence="1">HL-MP18</strain>
    </source>
</reference>
<evidence type="ECO:0000313" key="1">
    <source>
        <dbReference type="EMBL" id="UXX83617.1"/>
    </source>
</evidence>
<organism evidence="1 2">
    <name type="scientific">Roseovarius pelagicus</name>
    <dbReference type="NCBI Taxonomy" id="2980108"/>
    <lineage>
        <taxon>Bacteria</taxon>
        <taxon>Pseudomonadati</taxon>
        <taxon>Pseudomonadota</taxon>
        <taxon>Alphaproteobacteria</taxon>
        <taxon>Rhodobacterales</taxon>
        <taxon>Roseobacteraceae</taxon>
        <taxon>Roseovarius</taxon>
    </lineage>
</organism>
<evidence type="ECO:0000313" key="2">
    <source>
        <dbReference type="Proteomes" id="UP001064087"/>
    </source>
</evidence>
<dbReference type="EMBL" id="CP106738">
    <property type="protein sequence ID" value="UXX83617.1"/>
    <property type="molecule type" value="Genomic_DNA"/>
</dbReference>
<protein>
    <recommendedName>
        <fullName evidence="3">Saccharopine dehydrogenase NADP binding domain-containing protein</fullName>
    </recommendedName>
</protein>
<name>A0ABY6DBV7_9RHOB</name>